<evidence type="ECO:0000256" key="1">
    <source>
        <dbReference type="SAM" id="MobiDB-lite"/>
    </source>
</evidence>
<organism evidence="2 3">
    <name type="scientific">Characodon lateralis</name>
    <dbReference type="NCBI Taxonomy" id="208331"/>
    <lineage>
        <taxon>Eukaryota</taxon>
        <taxon>Metazoa</taxon>
        <taxon>Chordata</taxon>
        <taxon>Craniata</taxon>
        <taxon>Vertebrata</taxon>
        <taxon>Euteleostomi</taxon>
        <taxon>Actinopterygii</taxon>
        <taxon>Neopterygii</taxon>
        <taxon>Teleostei</taxon>
        <taxon>Neoteleostei</taxon>
        <taxon>Acanthomorphata</taxon>
        <taxon>Ovalentaria</taxon>
        <taxon>Atherinomorphae</taxon>
        <taxon>Cyprinodontiformes</taxon>
        <taxon>Goodeidae</taxon>
        <taxon>Characodon</taxon>
    </lineage>
</organism>
<dbReference type="Proteomes" id="UP001352852">
    <property type="component" value="Unassembled WGS sequence"/>
</dbReference>
<proteinExistence type="predicted"/>
<feature type="region of interest" description="Disordered" evidence="1">
    <location>
        <begin position="18"/>
        <end position="71"/>
    </location>
</feature>
<feature type="compositionally biased region" description="Low complexity" evidence="1">
    <location>
        <begin position="20"/>
        <end position="39"/>
    </location>
</feature>
<evidence type="ECO:0000313" key="2">
    <source>
        <dbReference type="EMBL" id="MED6292542.1"/>
    </source>
</evidence>
<keyword evidence="3" id="KW-1185">Reference proteome</keyword>
<sequence>MNKQALNLNLLFSPSRHLISRTTSPSSSSPLLYLLQSLRPHPPSPSPPARQRLFRLPPPQHDNHSNNDLESESMINLPQTGKRIHHLQVTPQTERAHACTPGWETREAKMFMCAPGYV</sequence>
<dbReference type="EMBL" id="JAHUTJ010073824">
    <property type="protein sequence ID" value="MED6292542.1"/>
    <property type="molecule type" value="Genomic_DNA"/>
</dbReference>
<protein>
    <submittedName>
        <fullName evidence="2">Uncharacterized protein</fullName>
    </submittedName>
</protein>
<comment type="caution">
    <text evidence="2">The sequence shown here is derived from an EMBL/GenBank/DDBJ whole genome shotgun (WGS) entry which is preliminary data.</text>
</comment>
<gene>
    <name evidence="2" type="ORF">CHARACLAT_001372</name>
</gene>
<evidence type="ECO:0000313" key="3">
    <source>
        <dbReference type="Proteomes" id="UP001352852"/>
    </source>
</evidence>
<accession>A0ABU7EZF5</accession>
<reference evidence="2 3" key="1">
    <citation type="submission" date="2021-06" db="EMBL/GenBank/DDBJ databases">
        <authorList>
            <person name="Palmer J.M."/>
        </authorList>
    </citation>
    <scope>NUCLEOTIDE SEQUENCE [LARGE SCALE GENOMIC DNA]</scope>
    <source>
        <strain evidence="2 3">CL_MEX2019</strain>
        <tissue evidence="2">Muscle</tissue>
    </source>
</reference>
<name>A0ABU7EZF5_9TELE</name>